<feature type="chain" id="PRO_5035947412" evidence="3">
    <location>
        <begin position="28"/>
        <end position="381"/>
    </location>
</feature>
<proteinExistence type="predicted"/>
<dbReference type="InterPro" id="IPR050333">
    <property type="entry name" value="SLRP"/>
</dbReference>
<reference evidence="4" key="1">
    <citation type="submission" date="2022-03" db="EMBL/GenBank/DDBJ databases">
        <authorList>
            <person name="Martin C."/>
        </authorList>
    </citation>
    <scope>NUCLEOTIDE SEQUENCE</scope>
</reference>
<keyword evidence="5" id="KW-1185">Reference proteome</keyword>
<dbReference type="SUPFAM" id="SSF52058">
    <property type="entry name" value="L domain-like"/>
    <property type="match status" value="1"/>
</dbReference>
<dbReference type="InterPro" id="IPR001611">
    <property type="entry name" value="Leu-rich_rpt"/>
</dbReference>
<accession>A0A8S4MWP8</accession>
<evidence type="ECO:0000313" key="4">
    <source>
        <dbReference type="EMBL" id="CAH1773194.1"/>
    </source>
</evidence>
<protein>
    <submittedName>
        <fullName evidence="4">Uncharacterized protein</fullName>
    </submittedName>
</protein>
<dbReference type="PANTHER" id="PTHR45712:SF22">
    <property type="entry name" value="INSULIN-LIKE GROWTH FACTOR-BINDING PROTEIN COMPLEX ACID LABILE SUBUNIT"/>
    <property type="match status" value="1"/>
</dbReference>
<dbReference type="OrthoDB" id="10068119at2759"/>
<evidence type="ECO:0000256" key="1">
    <source>
        <dbReference type="ARBA" id="ARBA00022614"/>
    </source>
</evidence>
<evidence type="ECO:0000256" key="3">
    <source>
        <dbReference type="SAM" id="SignalP"/>
    </source>
</evidence>
<evidence type="ECO:0000256" key="2">
    <source>
        <dbReference type="ARBA" id="ARBA00022737"/>
    </source>
</evidence>
<feature type="signal peptide" evidence="3">
    <location>
        <begin position="1"/>
        <end position="27"/>
    </location>
</feature>
<dbReference type="Gene3D" id="3.80.10.10">
    <property type="entry name" value="Ribonuclease Inhibitor"/>
    <property type="match status" value="2"/>
</dbReference>
<keyword evidence="2" id="KW-0677">Repeat</keyword>
<feature type="non-terminal residue" evidence="4">
    <location>
        <position position="381"/>
    </location>
</feature>
<dbReference type="AlphaFoldDB" id="A0A8S4MWP8"/>
<dbReference type="Proteomes" id="UP000749559">
    <property type="component" value="Unassembled WGS sequence"/>
</dbReference>
<comment type="caution">
    <text evidence="4">The sequence shown here is derived from an EMBL/GenBank/DDBJ whole genome shotgun (WGS) entry which is preliminary data.</text>
</comment>
<dbReference type="Pfam" id="PF13855">
    <property type="entry name" value="LRR_8"/>
    <property type="match status" value="1"/>
</dbReference>
<evidence type="ECO:0000313" key="5">
    <source>
        <dbReference type="Proteomes" id="UP000749559"/>
    </source>
</evidence>
<organism evidence="4 5">
    <name type="scientific">Owenia fusiformis</name>
    <name type="common">Polychaete worm</name>
    <dbReference type="NCBI Taxonomy" id="6347"/>
    <lineage>
        <taxon>Eukaryota</taxon>
        <taxon>Metazoa</taxon>
        <taxon>Spiralia</taxon>
        <taxon>Lophotrochozoa</taxon>
        <taxon>Annelida</taxon>
        <taxon>Polychaeta</taxon>
        <taxon>Sedentaria</taxon>
        <taxon>Canalipalpata</taxon>
        <taxon>Sabellida</taxon>
        <taxon>Oweniida</taxon>
        <taxon>Oweniidae</taxon>
        <taxon>Owenia</taxon>
    </lineage>
</organism>
<keyword evidence="3" id="KW-0732">Signal</keyword>
<sequence length="381" mass="44054">MRCNYYSREITMLFELFLICFISTLQYDDVAGVQKYENSTSLGCNKCKCNGTFVDCANVKLDYLPGDFPSNITGLSLAKCGLTALNDTELGTLYKHLRHLDIRDNKIAELKNATFAGLNELEYLDMGGNKYRADKIDPFVFSSLPNILEIIVRGYGNYDQNKDLERNVSKAWFDTFKGLENSTIERITFDAITVNPIILEKDIFIPLSNTKLKYLRLYNIRLVEIDMNSLLYLPFLEEIDISMNSLQMDLRYLDTYRNLYNSKLRHVIFHDNVQNYKPQKHYELLPEFIAKFFTINFPKTIEEINFSKSTMTRGVGCYMSYGFKLERDNAIKKFDISNFKLMQRLGPMLGLVHLKEFYLQGIGSELFPSTVTCDNGAFESI</sequence>
<keyword evidence="1" id="KW-0433">Leucine-rich repeat</keyword>
<gene>
    <name evidence="4" type="ORF">OFUS_LOCUS827</name>
</gene>
<dbReference type="PANTHER" id="PTHR45712">
    <property type="entry name" value="AGAP008170-PA"/>
    <property type="match status" value="1"/>
</dbReference>
<dbReference type="InterPro" id="IPR032675">
    <property type="entry name" value="LRR_dom_sf"/>
</dbReference>
<dbReference type="EMBL" id="CAIIXF020000001">
    <property type="protein sequence ID" value="CAH1773194.1"/>
    <property type="molecule type" value="Genomic_DNA"/>
</dbReference>
<name>A0A8S4MWP8_OWEFU</name>